<dbReference type="InterPro" id="IPR010327">
    <property type="entry name" value="FldB/FldC_alpha/beta"/>
</dbReference>
<dbReference type="Proteomes" id="UP000824116">
    <property type="component" value="Unassembled WGS sequence"/>
</dbReference>
<gene>
    <name evidence="1" type="ORF">H9723_00180</name>
</gene>
<dbReference type="Pfam" id="PF06050">
    <property type="entry name" value="HGD-D"/>
    <property type="match status" value="1"/>
</dbReference>
<sequence length="360" mass="41273">MEIRIDDRKKVAFPRFNHYDYAIRYIVEQGLEAGFVLLPPATKETADLGSRYSPDYACAPFKHTLGSLIEAVEAGADILVETGGLCRLDYYGELQKEILRELGYRCEFINLAEYMGGKKKEWLRLAKHINPKLNPAKFVTGVYEGVKMAEYIDEIEAAYFKNAGFEAEEGSYKKVYRQFLLEMQMAENKNEIRAAYQKARQAMSGLAQRIPENPVRIGVVGEYYTVMDEHSNQYLQEKLIRLGASVHRFMNVTNCHFRAKASTMLPKISEYARYSMGPTTTWTINSALDYAKRGFDGIIHVKSFGCTPELDAIPVLQNISRDYHIPVLYLSYDMQDSDTGLDTRLEAFYDMLERKKKVLQ</sequence>
<dbReference type="EMBL" id="DXAY01000002">
    <property type="protein sequence ID" value="HIZ73649.1"/>
    <property type="molecule type" value="Genomic_DNA"/>
</dbReference>
<proteinExistence type="predicted"/>
<dbReference type="InterPro" id="IPR051805">
    <property type="entry name" value="Dehydratase_Activator_Redct"/>
</dbReference>
<protein>
    <submittedName>
        <fullName evidence="1">Uncharacterized protein</fullName>
    </submittedName>
</protein>
<dbReference type="PANTHER" id="PTHR32329">
    <property type="entry name" value="BIFUNCTIONAL PROTEIN [INCLUDES 2-HYDROXYACYL-COA DEHYDRATASE (N-TER) AND ITS ACTIVATOR DOMAIN (C_TERM)-RELATED"/>
    <property type="match status" value="1"/>
</dbReference>
<name>A0A9D2G5X7_9FIRM</name>
<dbReference type="PANTHER" id="PTHR32329:SF2">
    <property type="entry name" value="BIFUNCTIONAL PROTEIN [INCLUDES 2-HYDROXYACYL-COA DEHYDRATASE (N-TER) AND ITS ACTIVATOR DOMAIN (C_TERM)"/>
    <property type="match status" value="1"/>
</dbReference>
<evidence type="ECO:0000313" key="1">
    <source>
        <dbReference type="EMBL" id="HIZ73649.1"/>
    </source>
</evidence>
<accession>A0A9D2G5X7</accession>
<organism evidence="1 2">
    <name type="scientific">Candidatus Mediterraneibacter stercoravium</name>
    <dbReference type="NCBI Taxonomy" id="2838685"/>
    <lineage>
        <taxon>Bacteria</taxon>
        <taxon>Bacillati</taxon>
        <taxon>Bacillota</taxon>
        <taxon>Clostridia</taxon>
        <taxon>Lachnospirales</taxon>
        <taxon>Lachnospiraceae</taxon>
        <taxon>Mediterraneibacter</taxon>
    </lineage>
</organism>
<dbReference type="AlphaFoldDB" id="A0A9D2G5X7"/>
<evidence type="ECO:0000313" key="2">
    <source>
        <dbReference type="Proteomes" id="UP000824116"/>
    </source>
</evidence>
<reference evidence="1" key="2">
    <citation type="submission" date="2021-04" db="EMBL/GenBank/DDBJ databases">
        <authorList>
            <person name="Gilroy R."/>
        </authorList>
    </citation>
    <scope>NUCLEOTIDE SEQUENCE</scope>
    <source>
        <strain evidence="1">CHK196-3914</strain>
    </source>
</reference>
<reference evidence="1" key="1">
    <citation type="journal article" date="2021" name="PeerJ">
        <title>Extensive microbial diversity within the chicken gut microbiome revealed by metagenomics and culture.</title>
        <authorList>
            <person name="Gilroy R."/>
            <person name="Ravi A."/>
            <person name="Getino M."/>
            <person name="Pursley I."/>
            <person name="Horton D.L."/>
            <person name="Alikhan N.F."/>
            <person name="Baker D."/>
            <person name="Gharbi K."/>
            <person name="Hall N."/>
            <person name="Watson M."/>
            <person name="Adriaenssens E.M."/>
            <person name="Foster-Nyarko E."/>
            <person name="Jarju S."/>
            <person name="Secka A."/>
            <person name="Antonio M."/>
            <person name="Oren A."/>
            <person name="Chaudhuri R.R."/>
            <person name="La Ragione R."/>
            <person name="Hildebrand F."/>
            <person name="Pallen M.J."/>
        </authorList>
    </citation>
    <scope>NUCLEOTIDE SEQUENCE</scope>
    <source>
        <strain evidence="1">CHK196-3914</strain>
    </source>
</reference>
<comment type="caution">
    <text evidence="1">The sequence shown here is derived from an EMBL/GenBank/DDBJ whole genome shotgun (WGS) entry which is preliminary data.</text>
</comment>
<dbReference type="Gene3D" id="3.40.50.11900">
    <property type="match status" value="1"/>
</dbReference>